<accession>A0A6C0JJH4</accession>
<sequence>MFNTKIFIAVLLLLLLIIINLKNKQIEGFDINNKFKHFFDNEPKKREIHKWVHYLDIYEKHFNKFIGKNPVILEIGVYKGGSLDMWNYYFDNKCTIYGIDIDNNTKKFETDNIKIFIGDQESPEFWIKFFKENDIYFDIVIEDGGHTMKQQIVTYENVIDRVKDNGVYLCEDLHTNYWNDYGGGYLKNDTFIEYSKNWIDLLNVYHIKDNTLSDHFRKNIWCISYYDSIIVLDKKKDNKKPIAIEKPISI</sequence>
<dbReference type="SUPFAM" id="SSF53335">
    <property type="entry name" value="S-adenosyl-L-methionine-dependent methyltransferases"/>
    <property type="match status" value="1"/>
</dbReference>
<dbReference type="Gene3D" id="3.40.50.150">
    <property type="entry name" value="Vaccinia Virus protein VP39"/>
    <property type="match status" value="1"/>
</dbReference>
<proteinExistence type="predicted"/>
<dbReference type="InterPro" id="IPR029063">
    <property type="entry name" value="SAM-dependent_MTases_sf"/>
</dbReference>
<organism evidence="1">
    <name type="scientific">viral metagenome</name>
    <dbReference type="NCBI Taxonomy" id="1070528"/>
    <lineage>
        <taxon>unclassified sequences</taxon>
        <taxon>metagenomes</taxon>
        <taxon>organismal metagenomes</taxon>
    </lineage>
</organism>
<name>A0A6C0JJH4_9ZZZZ</name>
<evidence type="ECO:0000313" key="1">
    <source>
        <dbReference type="EMBL" id="QHU05513.1"/>
    </source>
</evidence>
<protein>
    <recommendedName>
        <fullName evidence="2">Methyltransferase domain-containing protein</fullName>
    </recommendedName>
</protein>
<dbReference type="EMBL" id="MN740417">
    <property type="protein sequence ID" value="QHU05513.1"/>
    <property type="molecule type" value="Genomic_DNA"/>
</dbReference>
<evidence type="ECO:0008006" key="2">
    <source>
        <dbReference type="Google" id="ProtNLM"/>
    </source>
</evidence>
<dbReference type="AlphaFoldDB" id="A0A6C0JJH4"/>
<reference evidence="1" key="1">
    <citation type="journal article" date="2020" name="Nature">
        <title>Giant virus diversity and host interactions through global metagenomics.</title>
        <authorList>
            <person name="Schulz F."/>
            <person name="Roux S."/>
            <person name="Paez-Espino D."/>
            <person name="Jungbluth S."/>
            <person name="Walsh D.A."/>
            <person name="Denef V.J."/>
            <person name="McMahon K.D."/>
            <person name="Konstantinidis K.T."/>
            <person name="Eloe-Fadrosh E.A."/>
            <person name="Kyrpides N.C."/>
            <person name="Woyke T."/>
        </authorList>
    </citation>
    <scope>NUCLEOTIDE SEQUENCE</scope>
    <source>
        <strain evidence="1">GVMAG-M-3300027736-24</strain>
    </source>
</reference>